<gene>
    <name evidence="7" type="ORF">S01H1_68363</name>
</gene>
<keyword evidence="5" id="KW-0694">RNA-binding</keyword>
<keyword evidence="2" id="KW-0548">Nucleotidyltransferase</keyword>
<feature type="non-terminal residue" evidence="7">
    <location>
        <position position="1"/>
    </location>
</feature>
<dbReference type="GO" id="GO:0008033">
    <property type="term" value="P:tRNA processing"/>
    <property type="evidence" value="ECO:0007669"/>
    <property type="project" value="UniProtKB-KW"/>
</dbReference>
<keyword evidence="2" id="KW-0808">Transferase</keyword>
<protein>
    <recommendedName>
        <fullName evidence="6">CCA-adding enzyme C-terminal domain-containing protein</fullName>
    </recommendedName>
</protein>
<dbReference type="Pfam" id="PF13735">
    <property type="entry name" value="tRNA_NucTran2_2"/>
    <property type="match status" value="1"/>
</dbReference>
<dbReference type="EMBL" id="BARS01045334">
    <property type="protein sequence ID" value="GAG31534.1"/>
    <property type="molecule type" value="Genomic_DNA"/>
</dbReference>
<name>X0WKQ2_9ZZZZ</name>
<accession>X0WKQ2</accession>
<keyword evidence="3" id="KW-0479">Metal-binding</keyword>
<evidence type="ECO:0000256" key="2">
    <source>
        <dbReference type="ARBA" id="ARBA00022695"/>
    </source>
</evidence>
<keyword evidence="1" id="KW-0819">tRNA processing</keyword>
<dbReference type="GO" id="GO:0046872">
    <property type="term" value="F:metal ion binding"/>
    <property type="evidence" value="ECO:0007669"/>
    <property type="project" value="UniProtKB-KW"/>
</dbReference>
<evidence type="ECO:0000259" key="6">
    <source>
        <dbReference type="Pfam" id="PF13735"/>
    </source>
</evidence>
<evidence type="ECO:0000256" key="1">
    <source>
        <dbReference type="ARBA" id="ARBA00022694"/>
    </source>
</evidence>
<evidence type="ECO:0000256" key="5">
    <source>
        <dbReference type="ARBA" id="ARBA00022884"/>
    </source>
</evidence>
<organism evidence="7">
    <name type="scientific">marine sediment metagenome</name>
    <dbReference type="NCBI Taxonomy" id="412755"/>
    <lineage>
        <taxon>unclassified sequences</taxon>
        <taxon>metagenomes</taxon>
        <taxon>ecological metagenomes</taxon>
    </lineage>
</organism>
<keyword evidence="4" id="KW-0460">Magnesium</keyword>
<evidence type="ECO:0000256" key="4">
    <source>
        <dbReference type="ARBA" id="ARBA00022842"/>
    </source>
</evidence>
<evidence type="ECO:0000313" key="7">
    <source>
        <dbReference type="EMBL" id="GAG31534.1"/>
    </source>
</evidence>
<dbReference type="SUPFAM" id="SSF81891">
    <property type="entry name" value="Poly A polymerase C-terminal region-like"/>
    <property type="match status" value="1"/>
</dbReference>
<feature type="domain" description="CCA-adding enzyme C-terminal" evidence="6">
    <location>
        <begin position="29"/>
        <end position="86"/>
    </location>
</feature>
<proteinExistence type="predicted"/>
<dbReference type="AlphaFoldDB" id="X0WKQ2"/>
<comment type="caution">
    <text evidence="7">The sequence shown here is derived from an EMBL/GenBank/DDBJ whole genome shotgun (WGS) entry which is preliminary data.</text>
</comment>
<dbReference type="GO" id="GO:0003723">
    <property type="term" value="F:RNA binding"/>
    <property type="evidence" value="ECO:0007669"/>
    <property type="project" value="UniProtKB-KW"/>
</dbReference>
<reference evidence="7" key="1">
    <citation type="journal article" date="2014" name="Front. Microbiol.">
        <title>High frequency of phylogenetically diverse reductive dehalogenase-homologous genes in deep subseafloor sedimentary metagenomes.</title>
        <authorList>
            <person name="Kawai M."/>
            <person name="Futagami T."/>
            <person name="Toyoda A."/>
            <person name="Takaki Y."/>
            <person name="Nishi S."/>
            <person name="Hori S."/>
            <person name="Arai W."/>
            <person name="Tsubouchi T."/>
            <person name="Morono Y."/>
            <person name="Uchiyama I."/>
            <person name="Ito T."/>
            <person name="Fujiyama A."/>
            <person name="Inagaki F."/>
            <person name="Takami H."/>
        </authorList>
    </citation>
    <scope>NUCLEOTIDE SEQUENCE</scope>
    <source>
        <strain evidence="7">Expedition CK06-06</strain>
    </source>
</reference>
<evidence type="ECO:0000256" key="3">
    <source>
        <dbReference type="ARBA" id="ARBA00022723"/>
    </source>
</evidence>
<sequence length="91" mass="10378">LRKADDLAHGWGKIDENQIEEFKNRINSQIKKSCPFTISDLAVNGNDVMNVLGLQPGPRVGQILNQLLEKVIDKPEYNQKGKLMEMLKDMR</sequence>
<dbReference type="InterPro" id="IPR032810">
    <property type="entry name" value="CCA-adding_enz_C"/>
</dbReference>
<dbReference type="GO" id="GO:0016779">
    <property type="term" value="F:nucleotidyltransferase activity"/>
    <property type="evidence" value="ECO:0007669"/>
    <property type="project" value="UniProtKB-KW"/>
</dbReference>
<dbReference type="Gene3D" id="1.10.246.80">
    <property type="match status" value="1"/>
</dbReference>